<reference evidence="2" key="1">
    <citation type="submission" date="2019-05" db="EMBL/GenBank/DDBJ databases">
        <title>Genome sequence and methylation pattern of the halophilic Archaeon Natrinema versiforme BOL5-4.</title>
        <authorList>
            <person name="DasSarma P."/>
            <person name="Anton B.P."/>
            <person name="DasSarma S.L."/>
            <person name="Martinez F.L."/>
            <person name="Guzman D."/>
            <person name="Roberts R.J."/>
            <person name="DasSarma S."/>
        </authorList>
    </citation>
    <scope>NUCLEOTIDE SEQUENCE [LARGE SCALE GENOMIC DNA]</scope>
    <source>
        <strain evidence="2">BOL5-4</strain>
    </source>
</reference>
<organism evidence="1 2">
    <name type="scientific">Natrinema versiforme</name>
    <dbReference type="NCBI Taxonomy" id="88724"/>
    <lineage>
        <taxon>Archaea</taxon>
        <taxon>Methanobacteriati</taxon>
        <taxon>Methanobacteriota</taxon>
        <taxon>Stenosarchaea group</taxon>
        <taxon>Halobacteria</taxon>
        <taxon>Halobacteriales</taxon>
        <taxon>Natrialbaceae</taxon>
        <taxon>Natrinema</taxon>
    </lineage>
</organism>
<protein>
    <submittedName>
        <fullName evidence="1">Uncharacterized protein</fullName>
    </submittedName>
</protein>
<name>A0A4P8WK15_9EURY</name>
<dbReference type="EMBL" id="CP040330">
    <property type="protein sequence ID" value="QCS43605.1"/>
    <property type="molecule type" value="Genomic_DNA"/>
</dbReference>
<evidence type="ECO:0000313" key="2">
    <source>
        <dbReference type="Proteomes" id="UP000302218"/>
    </source>
</evidence>
<dbReference type="Proteomes" id="UP000302218">
    <property type="component" value="Chromosome"/>
</dbReference>
<dbReference type="KEGG" id="nvr:FEJ81_15065"/>
<gene>
    <name evidence="1" type="ORF">FEJ81_15065</name>
</gene>
<dbReference type="OrthoDB" id="197057at2157"/>
<dbReference type="AlphaFoldDB" id="A0A4P8WK15"/>
<accession>A0A4P8WK15</accession>
<proteinExistence type="predicted"/>
<dbReference type="GeneID" id="40266620"/>
<sequence>MSSIEHPFTYQGRLIFNGIYRTTIRDDELDLDTVVERLPAFEKGSPEHPGSGYEVCKIGEAAYEEDALPVELRGLSDDTLLIRYKYEEYETQEALVEGELRNVSTRSINEVDLYWVFPDYLFLRGSKTDTDHAKEDIGRAIGGGVRINQIEFDFRFLLWMFYKHYRQEDIDPDLTINRLSDAETRNKSGAPAEIQRFTESRDVTVSESVLRDLMKILRGKTLTMIGGDFRLGDYQYAANISTSGRIQIKSQFDIADAKDLIRVLLSIYFVHKVSELYSEWETRPTEEKYPPEDFFKEVAEDLSERGVDVQFSLDETLVPYYEERSEE</sequence>
<evidence type="ECO:0000313" key="1">
    <source>
        <dbReference type="EMBL" id="QCS43605.1"/>
    </source>
</evidence>
<dbReference type="RefSeq" id="WP_138246059.1">
    <property type="nucleotide sequence ID" value="NZ_CP040330.1"/>
</dbReference>